<dbReference type="InterPro" id="IPR028978">
    <property type="entry name" value="Chorismate_lyase_/UTRA_dom_sf"/>
</dbReference>
<dbReference type="InterPro" id="IPR050679">
    <property type="entry name" value="Bact_HTH_transcr_reg"/>
</dbReference>
<evidence type="ECO:0000259" key="5">
    <source>
        <dbReference type="PROSITE" id="PS50949"/>
    </source>
</evidence>
<dbReference type="EMBL" id="NAFK01000177">
    <property type="protein sequence ID" value="OSJ21124.1"/>
    <property type="molecule type" value="Genomic_DNA"/>
</dbReference>
<dbReference type="PANTHER" id="PTHR44846">
    <property type="entry name" value="MANNOSYL-D-GLYCERATE TRANSPORT/METABOLISM SYSTEM REPRESSOR MNGR-RELATED"/>
    <property type="match status" value="1"/>
</dbReference>
<dbReference type="SUPFAM" id="SSF64288">
    <property type="entry name" value="Chorismate lyase-like"/>
    <property type="match status" value="1"/>
</dbReference>
<dbReference type="InterPro" id="IPR000524">
    <property type="entry name" value="Tscrpt_reg_HTH_GntR"/>
</dbReference>
<keyword evidence="1" id="KW-0805">Transcription regulation</keyword>
<dbReference type="SMART" id="SM00866">
    <property type="entry name" value="UTRA"/>
    <property type="match status" value="1"/>
</dbReference>
<proteinExistence type="predicted"/>
<evidence type="ECO:0000256" key="4">
    <source>
        <dbReference type="SAM" id="MobiDB-lite"/>
    </source>
</evidence>
<name>A0ABX3WSR0_9BRAD</name>
<dbReference type="Pfam" id="PF07702">
    <property type="entry name" value="UTRA"/>
    <property type="match status" value="1"/>
</dbReference>
<accession>A0ABX3WSR0</accession>
<feature type="domain" description="HTH gntR-type" evidence="5">
    <location>
        <begin position="22"/>
        <end position="91"/>
    </location>
</feature>
<dbReference type="PRINTS" id="PR00035">
    <property type="entry name" value="HTHGNTR"/>
</dbReference>
<sequence>MAVQTHKKNSAPLGSDVAEGSTPLHVQIRESIRSQVRDGKLIDATGRLMTEAELGRHFSVSRITIRNAIAPLVNEGMFDRSRGRGTFLRSNQPENWVGRLMGFSETIRDAGYHAGARILQQGMTNRHDAAVREQLRERAVWQLKRLRLADETPIAIEHAFYPPEIGLELEKRDLVSIIMYRVFEDELGLTIKDAQQTISADLADAGSAKLLGVKVGSPLLAIERVTFGREGRALELLRAVYLPKFFRLSISLTRRHS</sequence>
<comment type="caution">
    <text evidence="6">The sequence shown here is derived from an EMBL/GenBank/DDBJ whole genome shotgun (WGS) entry which is preliminary data.</text>
</comment>
<dbReference type="PANTHER" id="PTHR44846:SF1">
    <property type="entry name" value="MANNOSYL-D-GLYCERATE TRANSPORT_METABOLISM SYSTEM REPRESSOR MNGR-RELATED"/>
    <property type="match status" value="1"/>
</dbReference>
<evidence type="ECO:0000256" key="1">
    <source>
        <dbReference type="ARBA" id="ARBA00023015"/>
    </source>
</evidence>
<dbReference type="Gene3D" id="1.10.10.10">
    <property type="entry name" value="Winged helix-like DNA-binding domain superfamily/Winged helix DNA-binding domain"/>
    <property type="match status" value="1"/>
</dbReference>
<dbReference type="InterPro" id="IPR036388">
    <property type="entry name" value="WH-like_DNA-bd_sf"/>
</dbReference>
<evidence type="ECO:0000256" key="3">
    <source>
        <dbReference type="ARBA" id="ARBA00023163"/>
    </source>
</evidence>
<dbReference type="InterPro" id="IPR011663">
    <property type="entry name" value="UTRA"/>
</dbReference>
<dbReference type="SUPFAM" id="SSF46785">
    <property type="entry name" value="Winged helix' DNA-binding domain"/>
    <property type="match status" value="1"/>
</dbReference>
<organism evidence="6 7">
    <name type="scientific">Bradyrhizobium canariense</name>
    <dbReference type="NCBI Taxonomy" id="255045"/>
    <lineage>
        <taxon>Bacteria</taxon>
        <taxon>Pseudomonadati</taxon>
        <taxon>Pseudomonadota</taxon>
        <taxon>Alphaproteobacteria</taxon>
        <taxon>Hyphomicrobiales</taxon>
        <taxon>Nitrobacteraceae</taxon>
        <taxon>Bradyrhizobium</taxon>
    </lineage>
</organism>
<protein>
    <recommendedName>
        <fullName evidence="5">HTH gntR-type domain-containing protein</fullName>
    </recommendedName>
</protein>
<dbReference type="RefSeq" id="WP_085385761.1">
    <property type="nucleotide sequence ID" value="NZ_NAFJ01000157.1"/>
</dbReference>
<reference evidence="6 7" key="1">
    <citation type="submission" date="2017-03" db="EMBL/GenBank/DDBJ databases">
        <title>Whole genome sequences of fourteen strains of Bradyrhizobium canariense and one strain of Bradyrhizobium japonicum isolated from Lupinus (Papilionoideae: Genisteae) species in Algeria.</title>
        <authorList>
            <person name="Crovadore J."/>
            <person name="Chekireb D."/>
            <person name="Brachmann A."/>
            <person name="Chablais R."/>
            <person name="Cochard B."/>
            <person name="Lefort F."/>
        </authorList>
    </citation>
    <scope>NUCLEOTIDE SEQUENCE [LARGE SCALE GENOMIC DNA]</scope>
    <source>
        <strain evidence="6 7">UBMAN05</strain>
    </source>
</reference>
<evidence type="ECO:0000256" key="2">
    <source>
        <dbReference type="ARBA" id="ARBA00023125"/>
    </source>
</evidence>
<dbReference type="Gene3D" id="3.40.1410.10">
    <property type="entry name" value="Chorismate lyase-like"/>
    <property type="match status" value="1"/>
</dbReference>
<dbReference type="Pfam" id="PF00392">
    <property type="entry name" value="GntR"/>
    <property type="match status" value="1"/>
</dbReference>
<feature type="region of interest" description="Disordered" evidence="4">
    <location>
        <begin position="1"/>
        <end position="20"/>
    </location>
</feature>
<dbReference type="PROSITE" id="PS50949">
    <property type="entry name" value="HTH_GNTR"/>
    <property type="match status" value="1"/>
</dbReference>
<evidence type="ECO:0000313" key="6">
    <source>
        <dbReference type="EMBL" id="OSJ21124.1"/>
    </source>
</evidence>
<keyword evidence="7" id="KW-1185">Reference proteome</keyword>
<keyword evidence="3" id="KW-0804">Transcription</keyword>
<gene>
    <name evidence="6" type="ORF">BST63_36055</name>
</gene>
<evidence type="ECO:0000313" key="7">
    <source>
        <dbReference type="Proteomes" id="UP000193884"/>
    </source>
</evidence>
<dbReference type="InterPro" id="IPR036390">
    <property type="entry name" value="WH_DNA-bd_sf"/>
</dbReference>
<dbReference type="Proteomes" id="UP000193884">
    <property type="component" value="Unassembled WGS sequence"/>
</dbReference>
<keyword evidence="2" id="KW-0238">DNA-binding</keyword>
<dbReference type="CDD" id="cd07377">
    <property type="entry name" value="WHTH_GntR"/>
    <property type="match status" value="1"/>
</dbReference>